<evidence type="ECO:0000313" key="1">
    <source>
        <dbReference type="EMBL" id="KAK1415280.1"/>
    </source>
</evidence>
<sequence>MALEELEDFMYRSRFSSFNPARWICDAEKLFSFFAIYEEEQFPYVVESFEDEHFSWFNSWYRRPEHLTWKSFTSAMLYHFRNTTTSKNVHTLGALFPVEVEHC</sequence>
<accession>A0AAD8K2N4</accession>
<dbReference type="EMBL" id="JAUHHV010000008">
    <property type="protein sequence ID" value="KAK1415280.1"/>
    <property type="molecule type" value="Genomic_DNA"/>
</dbReference>
<name>A0AAD8K2N4_TARER</name>
<gene>
    <name evidence="1" type="ORF">QVD17_31058</name>
</gene>
<comment type="caution">
    <text evidence="1">The sequence shown here is derived from an EMBL/GenBank/DDBJ whole genome shotgun (WGS) entry which is preliminary data.</text>
</comment>
<evidence type="ECO:0000313" key="2">
    <source>
        <dbReference type="Proteomes" id="UP001229421"/>
    </source>
</evidence>
<dbReference type="Proteomes" id="UP001229421">
    <property type="component" value="Unassembled WGS sequence"/>
</dbReference>
<organism evidence="1 2">
    <name type="scientific">Tagetes erecta</name>
    <name type="common">African marigold</name>
    <dbReference type="NCBI Taxonomy" id="13708"/>
    <lineage>
        <taxon>Eukaryota</taxon>
        <taxon>Viridiplantae</taxon>
        <taxon>Streptophyta</taxon>
        <taxon>Embryophyta</taxon>
        <taxon>Tracheophyta</taxon>
        <taxon>Spermatophyta</taxon>
        <taxon>Magnoliopsida</taxon>
        <taxon>eudicotyledons</taxon>
        <taxon>Gunneridae</taxon>
        <taxon>Pentapetalae</taxon>
        <taxon>asterids</taxon>
        <taxon>campanulids</taxon>
        <taxon>Asterales</taxon>
        <taxon>Asteraceae</taxon>
        <taxon>Asteroideae</taxon>
        <taxon>Heliantheae alliance</taxon>
        <taxon>Tageteae</taxon>
        <taxon>Tagetes</taxon>
    </lineage>
</organism>
<keyword evidence="2" id="KW-1185">Reference proteome</keyword>
<protein>
    <submittedName>
        <fullName evidence="1">Uncharacterized protein</fullName>
    </submittedName>
</protein>
<proteinExistence type="predicted"/>
<reference evidence="1" key="1">
    <citation type="journal article" date="2023" name="bioRxiv">
        <title>Improved chromosome-level genome assembly for marigold (Tagetes erecta).</title>
        <authorList>
            <person name="Jiang F."/>
            <person name="Yuan L."/>
            <person name="Wang S."/>
            <person name="Wang H."/>
            <person name="Xu D."/>
            <person name="Wang A."/>
            <person name="Fan W."/>
        </authorList>
    </citation>
    <scope>NUCLEOTIDE SEQUENCE</scope>
    <source>
        <strain evidence="1">WSJ</strain>
        <tissue evidence="1">Leaf</tissue>
    </source>
</reference>
<dbReference type="AlphaFoldDB" id="A0AAD8K2N4"/>